<dbReference type="PROSITE" id="PS00134">
    <property type="entry name" value="TRYPSIN_HIS"/>
    <property type="match status" value="1"/>
</dbReference>
<evidence type="ECO:0000313" key="3">
    <source>
        <dbReference type="Proteomes" id="UP001207654"/>
    </source>
</evidence>
<accession>A0ABT4AP49</accession>
<dbReference type="RefSeq" id="WP_267541900.1">
    <property type="nucleotide sequence ID" value="NZ_JAPNKA010000001.1"/>
</dbReference>
<dbReference type="PROSITE" id="PS00135">
    <property type="entry name" value="TRYPSIN_SER"/>
    <property type="match status" value="1"/>
</dbReference>
<dbReference type="InterPro" id="IPR001254">
    <property type="entry name" value="Trypsin_dom"/>
</dbReference>
<dbReference type="Gene3D" id="2.40.10.10">
    <property type="entry name" value="Trypsin-like serine proteases"/>
    <property type="match status" value="2"/>
</dbReference>
<feature type="domain" description="Peptidase S1" evidence="1">
    <location>
        <begin position="227"/>
        <end position="384"/>
    </location>
</feature>
<dbReference type="InterPro" id="IPR043504">
    <property type="entry name" value="Peptidase_S1_PA_chymotrypsin"/>
</dbReference>
<dbReference type="EMBL" id="JAPNKA010000001">
    <property type="protein sequence ID" value="MCY1083366.1"/>
    <property type="molecule type" value="Genomic_DNA"/>
</dbReference>
<name>A0ABT4AP49_9BACT</name>
<dbReference type="InterPro" id="IPR009003">
    <property type="entry name" value="Peptidase_S1_PA"/>
</dbReference>
<dbReference type="SUPFAM" id="SSF50494">
    <property type="entry name" value="Trypsin-like serine proteases"/>
    <property type="match status" value="1"/>
</dbReference>
<gene>
    <name evidence="2" type="ORF">OV287_53915</name>
</gene>
<protein>
    <submittedName>
        <fullName evidence="2">S1 family peptidase</fullName>
    </submittedName>
</protein>
<proteinExistence type="predicted"/>
<dbReference type="Pfam" id="PF00089">
    <property type="entry name" value="Trypsin"/>
    <property type="match status" value="1"/>
</dbReference>
<keyword evidence="3" id="KW-1185">Reference proteome</keyword>
<dbReference type="Proteomes" id="UP001207654">
    <property type="component" value="Unassembled WGS sequence"/>
</dbReference>
<evidence type="ECO:0000313" key="2">
    <source>
        <dbReference type="EMBL" id="MCY1083366.1"/>
    </source>
</evidence>
<evidence type="ECO:0000259" key="1">
    <source>
        <dbReference type="Pfam" id="PF00089"/>
    </source>
</evidence>
<reference evidence="2 3" key="1">
    <citation type="submission" date="2022-11" db="EMBL/GenBank/DDBJ databases">
        <title>Minimal conservation of predation-associated metabolite biosynthetic gene clusters underscores biosynthetic potential of Myxococcota including descriptions for ten novel species: Archangium lansinium sp. nov., Myxococcus landrumus sp. nov., Nannocystis bai.</title>
        <authorList>
            <person name="Ahearne A."/>
            <person name="Stevens C."/>
            <person name="Phillips K."/>
        </authorList>
    </citation>
    <scope>NUCLEOTIDE SEQUENCE [LARGE SCALE GENOMIC DNA]</scope>
    <source>
        <strain evidence="2 3">MIWBW</strain>
    </source>
</reference>
<dbReference type="CDD" id="cd21112">
    <property type="entry name" value="alphaLP-like"/>
    <property type="match status" value="1"/>
</dbReference>
<dbReference type="InterPro" id="IPR033116">
    <property type="entry name" value="TRYPSIN_SER"/>
</dbReference>
<organism evidence="2 3">
    <name type="scientific">Archangium lansingense</name>
    <dbReference type="NCBI Taxonomy" id="2995310"/>
    <lineage>
        <taxon>Bacteria</taxon>
        <taxon>Pseudomonadati</taxon>
        <taxon>Myxococcota</taxon>
        <taxon>Myxococcia</taxon>
        <taxon>Myxococcales</taxon>
        <taxon>Cystobacterineae</taxon>
        <taxon>Archangiaceae</taxon>
        <taxon>Archangium</taxon>
    </lineage>
</organism>
<comment type="caution">
    <text evidence="2">The sequence shown here is derived from an EMBL/GenBank/DDBJ whole genome shotgun (WGS) entry which is preliminary data.</text>
</comment>
<sequence>MGSAAVAQDGKPVTHTTPPSNVVVVPPILDITGKDVPSGFASAEQLMKAQLPLTDAARTLDEVIQRYPGTGFGEIVLDVPKGLVRVLWKEGQEIPAELVTLVDGLGAQDDVDVVVETVPYSKEELRAEARRLFLQASETPGLVIARIEPLADYQGLKVEVENPVAEVARLALFESAPIHIELGSGKRPTPLSRWNDTAPWYGGAAIRSAFGNGCSTGFGVWYNGWFSDDYYVLTAAHCSYFQNGISFTDGNNDPLGTIPGNGTNGLETYISENDTIAIKVSSSGSRIFDGGVFVGEFTKPVHGATDPWVGEYLCTSGAYSGVLCGIVTKSKDAFYFSDGGARLHGPMVRAEQLDYLAAAGEGDSGGPVFSLSPNNGVIAKGTITAGNPYNKPASCTGIISTNGQARRCSWDVFFTPIETALIIHDLEIRSQ</sequence>
<dbReference type="InterPro" id="IPR018114">
    <property type="entry name" value="TRYPSIN_HIS"/>
</dbReference>